<feature type="domain" description="PDZ" evidence="4">
    <location>
        <begin position="388"/>
        <end position="470"/>
    </location>
</feature>
<keyword evidence="6" id="KW-1185">Reference proteome</keyword>
<evidence type="ECO:0000256" key="1">
    <source>
        <dbReference type="ARBA" id="ARBA00004236"/>
    </source>
</evidence>
<feature type="domain" description="PDZ" evidence="4">
    <location>
        <begin position="41"/>
        <end position="107"/>
    </location>
</feature>
<dbReference type="Proteomes" id="UP000472263">
    <property type="component" value="Chromosome 13"/>
</dbReference>
<dbReference type="Ensembl" id="ENSMMDT00005052390.1">
    <property type="protein sequence ID" value="ENSMMDP00005051378.1"/>
    <property type="gene ID" value="ENSMMDG00005023218.1"/>
</dbReference>
<reference evidence="5" key="1">
    <citation type="submission" date="2019-06" db="EMBL/GenBank/DDBJ databases">
        <authorList>
            <consortium name="Wellcome Sanger Institute Data Sharing"/>
        </authorList>
    </citation>
    <scope>NUCLEOTIDE SEQUENCE [LARGE SCALE GENOMIC DNA]</scope>
</reference>
<dbReference type="PANTHER" id="PTHR14191">
    <property type="entry name" value="PDZ DOMAIN CONTAINING PROTEIN"/>
    <property type="match status" value="1"/>
</dbReference>
<dbReference type="InterPro" id="IPR036034">
    <property type="entry name" value="PDZ_sf"/>
</dbReference>
<dbReference type="AlphaFoldDB" id="A0A668AJK7"/>
<proteinExistence type="predicted"/>
<protein>
    <submittedName>
        <fullName evidence="5">PDZ domain containing 3a</fullName>
    </submittedName>
</protein>
<keyword evidence="3" id="KW-0677">Repeat</keyword>
<evidence type="ECO:0000256" key="2">
    <source>
        <dbReference type="ARBA" id="ARBA00022475"/>
    </source>
</evidence>
<dbReference type="InterPro" id="IPR051067">
    <property type="entry name" value="NHER"/>
</dbReference>
<dbReference type="Gene3D" id="2.30.42.10">
    <property type="match status" value="4"/>
</dbReference>
<comment type="subcellular location">
    <subcellularLocation>
        <location evidence="1">Cell membrane</location>
    </subcellularLocation>
</comment>
<sequence>ISSVSSTLDTLFTFNPKEGIDNPALVICDDPEPDQSPVPRLCQLKRMEGQSFGFYLRKEEGRQGHVIRDVEPWSLAEHSGLRDGDRVLEVNEEYVDNMDFHRVSALISLISLALTKSVFLQAVSKHLNLQMLTRTSKGGRCSRPRLCHVTRHHEQSLGLTITPVEGARQFILSTVTDSPAEKAGVRSGDKLVWINGVLASTLTYSSLHKMVKKSGASVTVLVIDSESESWYVRRKMPILPVIAESHNLPHKLKTMRLVQGPEGYGFLLRQEKLANTGRIAHVLREVDAGSPAEEAGMEDGDLLLAVNGEPVESMEHEDIVKIIRRCGRKVCLTSISIPGRDFYRELGISPLLFYEEFVPENDNVSHRTEKQTGILRGAEDGIVPGSRLCVLHREERGFGFHLGCILHEPGTFIGQVFHTGAPGAQRAGLSGGEVVVEVNGQNVENEYFEEVVRLIKKSSPPLKLLVVERKQSGSPVSADFTVHSQQVAAAKLCHVETSDRDIFCLFNISTYYPFVRSSNLNL</sequence>
<keyword evidence="2" id="KW-1003">Cell membrane</keyword>
<dbReference type="Pfam" id="PF17820">
    <property type="entry name" value="PDZ_6"/>
    <property type="match status" value="1"/>
</dbReference>
<feature type="domain" description="PDZ" evidence="4">
    <location>
        <begin position="146"/>
        <end position="226"/>
    </location>
</feature>
<reference evidence="5" key="2">
    <citation type="submission" date="2025-08" db="UniProtKB">
        <authorList>
            <consortium name="Ensembl"/>
        </authorList>
    </citation>
    <scope>IDENTIFICATION</scope>
</reference>
<evidence type="ECO:0000259" key="4">
    <source>
        <dbReference type="PROSITE" id="PS50106"/>
    </source>
</evidence>
<dbReference type="GO" id="GO:0016324">
    <property type="term" value="C:apical plasma membrane"/>
    <property type="evidence" value="ECO:0007669"/>
    <property type="project" value="TreeGrafter"/>
</dbReference>
<dbReference type="GeneTree" id="ENSGT00950000182849"/>
<organism evidence="5 6">
    <name type="scientific">Myripristis murdjan</name>
    <name type="common">pinecone soldierfish</name>
    <dbReference type="NCBI Taxonomy" id="586833"/>
    <lineage>
        <taxon>Eukaryota</taxon>
        <taxon>Metazoa</taxon>
        <taxon>Chordata</taxon>
        <taxon>Craniata</taxon>
        <taxon>Vertebrata</taxon>
        <taxon>Euteleostomi</taxon>
        <taxon>Actinopterygii</taxon>
        <taxon>Neopterygii</taxon>
        <taxon>Teleostei</taxon>
        <taxon>Neoteleostei</taxon>
        <taxon>Acanthomorphata</taxon>
        <taxon>Holocentriformes</taxon>
        <taxon>Holocentridae</taxon>
        <taxon>Myripristis</taxon>
    </lineage>
</organism>
<evidence type="ECO:0000313" key="5">
    <source>
        <dbReference type="Ensembl" id="ENSMMDP00005051378.1"/>
    </source>
</evidence>
<dbReference type="Pfam" id="PF00595">
    <property type="entry name" value="PDZ"/>
    <property type="match status" value="3"/>
</dbReference>
<dbReference type="GO" id="GO:0072659">
    <property type="term" value="P:protein localization to plasma membrane"/>
    <property type="evidence" value="ECO:0007669"/>
    <property type="project" value="TreeGrafter"/>
</dbReference>
<evidence type="ECO:0000313" key="6">
    <source>
        <dbReference type="Proteomes" id="UP000472263"/>
    </source>
</evidence>
<evidence type="ECO:0000256" key="3">
    <source>
        <dbReference type="ARBA" id="ARBA00022737"/>
    </source>
</evidence>
<dbReference type="PANTHER" id="PTHR14191:SF20">
    <property type="entry name" value="NA(+)_H(+) EXCHANGE REGULATORY COFACTOR NHE-RF4"/>
    <property type="match status" value="1"/>
</dbReference>
<dbReference type="SMART" id="SM00228">
    <property type="entry name" value="PDZ"/>
    <property type="match status" value="4"/>
</dbReference>
<dbReference type="InterPro" id="IPR001478">
    <property type="entry name" value="PDZ"/>
</dbReference>
<dbReference type="InterPro" id="IPR041489">
    <property type="entry name" value="PDZ_6"/>
</dbReference>
<dbReference type="PROSITE" id="PS50106">
    <property type="entry name" value="PDZ"/>
    <property type="match status" value="4"/>
</dbReference>
<reference evidence="5" key="3">
    <citation type="submission" date="2025-09" db="UniProtKB">
        <authorList>
            <consortium name="Ensembl"/>
        </authorList>
    </citation>
    <scope>IDENTIFICATION</scope>
</reference>
<dbReference type="CDD" id="cd06768">
    <property type="entry name" value="PDZ_NHERF-like"/>
    <property type="match status" value="3"/>
</dbReference>
<feature type="domain" description="PDZ" evidence="4">
    <location>
        <begin position="254"/>
        <end position="338"/>
    </location>
</feature>
<dbReference type="SUPFAM" id="SSF50156">
    <property type="entry name" value="PDZ domain-like"/>
    <property type="match status" value="4"/>
</dbReference>
<keyword evidence="2" id="KW-0472">Membrane</keyword>
<dbReference type="GO" id="GO:0043495">
    <property type="term" value="F:protein-membrane adaptor activity"/>
    <property type="evidence" value="ECO:0007669"/>
    <property type="project" value="TreeGrafter"/>
</dbReference>
<accession>A0A668AJK7</accession>
<name>A0A668AJK7_9TELE</name>